<evidence type="ECO:0000313" key="4">
    <source>
        <dbReference type="Proteomes" id="UP000447873"/>
    </source>
</evidence>
<gene>
    <name evidence="3" type="ORF">EG328_005203</name>
</gene>
<accession>A0A8H3VCQ0</accession>
<feature type="domain" description="Luciferase" evidence="2">
    <location>
        <begin position="179"/>
        <end position="249"/>
    </location>
</feature>
<dbReference type="EMBL" id="WNWS01000028">
    <property type="protein sequence ID" value="KAE9986594.1"/>
    <property type="molecule type" value="Genomic_DNA"/>
</dbReference>
<dbReference type="PANTHER" id="PTHR38695:SF1">
    <property type="entry name" value="AMINO ACID PERMEASE_ SLC12A DOMAIN-CONTAINING PROTEIN"/>
    <property type="match status" value="1"/>
</dbReference>
<proteinExistence type="predicted"/>
<organism evidence="3 4">
    <name type="scientific">Venturia inaequalis</name>
    <name type="common">Apple scab fungus</name>
    <dbReference type="NCBI Taxonomy" id="5025"/>
    <lineage>
        <taxon>Eukaryota</taxon>
        <taxon>Fungi</taxon>
        <taxon>Dikarya</taxon>
        <taxon>Ascomycota</taxon>
        <taxon>Pezizomycotina</taxon>
        <taxon>Dothideomycetes</taxon>
        <taxon>Pleosporomycetidae</taxon>
        <taxon>Venturiales</taxon>
        <taxon>Venturiaceae</taxon>
        <taxon>Venturia</taxon>
    </lineage>
</organism>
<evidence type="ECO:0000313" key="3">
    <source>
        <dbReference type="EMBL" id="KAE9986594.1"/>
    </source>
</evidence>
<dbReference type="AlphaFoldDB" id="A0A8H3VCQ0"/>
<evidence type="ECO:0000259" key="2">
    <source>
        <dbReference type="Pfam" id="PF17648"/>
    </source>
</evidence>
<reference evidence="3 4" key="1">
    <citation type="submission" date="2018-12" db="EMBL/GenBank/DDBJ databases">
        <title>Venturia inaequalis Genome Resource.</title>
        <authorList>
            <person name="Lichtner F.J."/>
        </authorList>
    </citation>
    <scope>NUCLEOTIDE SEQUENCE [LARGE SCALE GENOMIC DNA]</scope>
    <source>
        <strain evidence="3 4">120213</strain>
    </source>
</reference>
<sequence>MRPPPLSQPFQDHPKPPPQSLCRSRSGLYPSQPYPCNPPTSPSNIFTHIVRSDYDAFCALGPGGTPSNFQGYLRIKFLGLFALTDPYTPSPIPTTINRTPYLSKLSRREGGRPIVRGIAPHRQLNQKISSNLFEVLTARISELGVTNGGLRNGTSCLEKHGPGLFAQTPVNRTRHCAEEIMHAHPSDGSMHLTMHPADAALVLSQAWGERHPLSRGGWLERFVPPGFVMVYAPRNEEEVEIVMGMIKAAAWWVGGVDIDGVGKAEGKLVAVEGADESGAGMECQLPALVKGVTSAM</sequence>
<protein>
    <recommendedName>
        <fullName evidence="2">Luciferase domain-containing protein</fullName>
    </recommendedName>
</protein>
<dbReference type="InterPro" id="IPR048273">
    <property type="entry name" value="Luciferase"/>
</dbReference>
<dbReference type="InterPro" id="IPR040841">
    <property type="entry name" value="Luciferase_dom"/>
</dbReference>
<dbReference type="Proteomes" id="UP000447873">
    <property type="component" value="Unassembled WGS sequence"/>
</dbReference>
<feature type="region of interest" description="Disordered" evidence="1">
    <location>
        <begin position="1"/>
        <end position="36"/>
    </location>
</feature>
<dbReference type="PANTHER" id="PTHR38695">
    <property type="entry name" value="AMINO ACID PERMEASE_ SLC12A DOMAIN-CONTAINING PROTEIN"/>
    <property type="match status" value="1"/>
</dbReference>
<evidence type="ECO:0000256" key="1">
    <source>
        <dbReference type="SAM" id="MobiDB-lite"/>
    </source>
</evidence>
<dbReference type="Pfam" id="PF17648">
    <property type="entry name" value="Luciferase"/>
    <property type="match status" value="1"/>
</dbReference>
<comment type="caution">
    <text evidence="3">The sequence shown here is derived from an EMBL/GenBank/DDBJ whole genome shotgun (WGS) entry which is preliminary data.</text>
</comment>
<name>A0A8H3VCQ0_VENIN</name>